<proteinExistence type="predicted"/>
<evidence type="ECO:0000313" key="2">
    <source>
        <dbReference type="EMBL" id="GET88491.1"/>
    </source>
</evidence>
<feature type="compositionally biased region" description="Basic and acidic residues" evidence="1">
    <location>
        <begin position="113"/>
        <end position="123"/>
    </location>
</feature>
<feature type="compositionally biased region" description="Basic and acidic residues" evidence="1">
    <location>
        <begin position="89"/>
        <end position="106"/>
    </location>
</feature>
<name>A0A640KH11_LEITA</name>
<feature type="region of interest" description="Disordered" evidence="1">
    <location>
        <begin position="89"/>
        <end position="143"/>
    </location>
</feature>
<protein>
    <submittedName>
        <fullName evidence="2">Amino acid transporter, putative</fullName>
    </submittedName>
</protein>
<reference evidence="2" key="1">
    <citation type="submission" date="2019-11" db="EMBL/GenBank/DDBJ databases">
        <title>Leishmania tarentolae CDS.</title>
        <authorList>
            <person name="Goto Y."/>
            <person name="Yamagishi J."/>
        </authorList>
    </citation>
    <scope>NUCLEOTIDE SEQUENCE [LARGE SCALE GENOMIC DNA]</scope>
    <source>
        <strain evidence="2">Parrot Tar II</strain>
    </source>
</reference>
<dbReference type="VEuPathDB" id="TriTrypDB:LtaPh_2202251"/>
<comment type="caution">
    <text evidence="2">The sequence shown here is derived from an EMBL/GenBank/DDBJ whole genome shotgun (WGS) entry which is preliminary data.</text>
</comment>
<evidence type="ECO:0000313" key="3">
    <source>
        <dbReference type="Proteomes" id="UP000419144"/>
    </source>
</evidence>
<organism evidence="2 3">
    <name type="scientific">Leishmania tarentolae</name>
    <name type="common">Sauroleishmania tarentolae</name>
    <dbReference type="NCBI Taxonomy" id="5689"/>
    <lineage>
        <taxon>Eukaryota</taxon>
        <taxon>Discoba</taxon>
        <taxon>Euglenozoa</taxon>
        <taxon>Kinetoplastea</taxon>
        <taxon>Metakinetoplastina</taxon>
        <taxon>Trypanosomatida</taxon>
        <taxon>Trypanosomatidae</taxon>
        <taxon>Leishmaniinae</taxon>
        <taxon>Leishmania</taxon>
        <taxon>lizard Leishmania</taxon>
    </lineage>
</organism>
<sequence length="157" mass="16715">MCVWEEGGGANLSARVFSSFASRVVYASGTKGSMRGGGPSLFFFLHHAVDRSRGAEANDDDTAHEESDGAKVVVVANFFQFVAATVHKEEGRKDESDKAAGEGAKEAKHRVHIRDEQATQQRDEAEEGAQNCVLPPGNGVQVPADEVMHGVSGGQNM</sequence>
<dbReference type="EMBL" id="BLBS01000029">
    <property type="protein sequence ID" value="GET88491.1"/>
    <property type="molecule type" value="Genomic_DNA"/>
</dbReference>
<accession>A0A640KH11</accession>
<dbReference type="Proteomes" id="UP000419144">
    <property type="component" value="Unassembled WGS sequence"/>
</dbReference>
<dbReference type="AlphaFoldDB" id="A0A640KH11"/>
<evidence type="ECO:0000256" key="1">
    <source>
        <dbReference type="SAM" id="MobiDB-lite"/>
    </source>
</evidence>
<keyword evidence="3" id="KW-1185">Reference proteome</keyword>
<gene>
    <name evidence="2" type="ORF">LtaPh_2202251</name>
</gene>